<gene>
    <name evidence="1" type="ordered locus">Deipe_3392</name>
</gene>
<dbReference type="HOGENOM" id="CLU_2478182_0_0_0"/>
<name>L0A5V8_DEIPD</name>
<reference evidence="2" key="1">
    <citation type="submission" date="2012-03" db="EMBL/GenBank/DDBJ databases">
        <title>Complete sequence of chromosome of Deinococcus peraridilitoris DSM 19664.</title>
        <authorList>
            <person name="Lucas S."/>
            <person name="Copeland A."/>
            <person name="Lapidus A."/>
            <person name="Glavina del Rio T."/>
            <person name="Dalin E."/>
            <person name="Tice H."/>
            <person name="Bruce D."/>
            <person name="Goodwin L."/>
            <person name="Pitluck S."/>
            <person name="Peters L."/>
            <person name="Mikhailova N."/>
            <person name="Lu M."/>
            <person name="Kyrpides N."/>
            <person name="Mavromatis K."/>
            <person name="Ivanova N."/>
            <person name="Brettin T."/>
            <person name="Detter J.C."/>
            <person name="Han C."/>
            <person name="Larimer F."/>
            <person name="Land M."/>
            <person name="Hauser L."/>
            <person name="Markowitz V."/>
            <person name="Cheng J.-F."/>
            <person name="Hugenholtz P."/>
            <person name="Woyke T."/>
            <person name="Wu D."/>
            <person name="Pukall R."/>
            <person name="Steenblock K."/>
            <person name="Brambilla E."/>
            <person name="Klenk H.-P."/>
            <person name="Eisen J.A."/>
        </authorList>
    </citation>
    <scope>NUCLEOTIDE SEQUENCE [LARGE SCALE GENOMIC DNA]</scope>
    <source>
        <strain evidence="2">DSM 19664 / LMG 22246 / CIP 109416 / KR-200</strain>
    </source>
</reference>
<protein>
    <submittedName>
        <fullName evidence="1">Uncharacterized protein</fullName>
    </submittedName>
</protein>
<dbReference type="AlphaFoldDB" id="L0A5V8"/>
<evidence type="ECO:0000313" key="2">
    <source>
        <dbReference type="Proteomes" id="UP000010467"/>
    </source>
</evidence>
<organism evidence="1 2">
    <name type="scientific">Deinococcus peraridilitoris (strain DSM 19664 / LMG 22246 / CIP 109416 / KR-200)</name>
    <dbReference type="NCBI Taxonomy" id="937777"/>
    <lineage>
        <taxon>Bacteria</taxon>
        <taxon>Thermotogati</taxon>
        <taxon>Deinococcota</taxon>
        <taxon>Deinococci</taxon>
        <taxon>Deinococcales</taxon>
        <taxon>Deinococcaceae</taxon>
        <taxon>Deinococcus</taxon>
    </lineage>
</organism>
<dbReference type="EMBL" id="CP003382">
    <property type="protein sequence ID" value="AFZ68829.1"/>
    <property type="molecule type" value="Genomic_DNA"/>
</dbReference>
<proteinExistence type="predicted"/>
<evidence type="ECO:0000313" key="1">
    <source>
        <dbReference type="EMBL" id="AFZ68829.1"/>
    </source>
</evidence>
<keyword evidence="2" id="KW-1185">Reference proteome</keyword>
<accession>L0A5V8</accession>
<dbReference type="KEGG" id="dpd:Deipe_3392"/>
<dbReference type="Proteomes" id="UP000010467">
    <property type="component" value="Chromosome"/>
</dbReference>
<sequence>MVFHTLFWPSRAELLHGSKAKETFLVYTFGRLNLKAHKQSRRCFPGLGSSVCEYKIDQRGMIANSRQITMNRPPATAVRRTSPPSTP</sequence>